<dbReference type="PANTHER" id="PTHR42693:SF33">
    <property type="entry name" value="ARYLSULFATASE"/>
    <property type="match status" value="1"/>
</dbReference>
<dbReference type="AlphaFoldDB" id="A0A317ZHT7"/>
<evidence type="ECO:0000313" key="4">
    <source>
        <dbReference type="Proteomes" id="UP000247099"/>
    </source>
</evidence>
<dbReference type="InterPro" id="IPR017850">
    <property type="entry name" value="Alkaline_phosphatase_core_sf"/>
</dbReference>
<comment type="similarity">
    <text evidence="1">Belongs to the sulfatase family.</text>
</comment>
<dbReference type="GO" id="GO:0004065">
    <property type="term" value="F:arylsulfatase activity"/>
    <property type="evidence" value="ECO:0007669"/>
    <property type="project" value="TreeGrafter"/>
</dbReference>
<protein>
    <recommendedName>
        <fullName evidence="5">N-sulphoglucosamine sulphohydrolase C-terminal domain-containing protein</fullName>
    </recommendedName>
</protein>
<name>A0A317ZHT7_9BACT</name>
<evidence type="ECO:0008006" key="5">
    <source>
        <dbReference type="Google" id="ProtNLM"/>
    </source>
</evidence>
<evidence type="ECO:0000256" key="2">
    <source>
        <dbReference type="SAM" id="MobiDB-lite"/>
    </source>
</evidence>
<gene>
    <name evidence="3" type="ORF">DDZ13_11180</name>
</gene>
<dbReference type="PANTHER" id="PTHR42693">
    <property type="entry name" value="ARYLSULFATASE FAMILY MEMBER"/>
    <property type="match status" value="1"/>
</dbReference>
<evidence type="ECO:0000313" key="3">
    <source>
        <dbReference type="EMBL" id="PXA03538.1"/>
    </source>
</evidence>
<dbReference type="EMBL" id="QHJQ01000008">
    <property type="protein sequence ID" value="PXA03538.1"/>
    <property type="molecule type" value="Genomic_DNA"/>
</dbReference>
<dbReference type="Proteomes" id="UP000247099">
    <property type="component" value="Unassembled WGS sequence"/>
</dbReference>
<dbReference type="InterPro" id="IPR050738">
    <property type="entry name" value="Sulfatase"/>
</dbReference>
<reference evidence="3 4" key="1">
    <citation type="submission" date="2018-05" db="EMBL/GenBank/DDBJ databases">
        <title>Coraliomargarita sinensis sp. nov., isolated from a marine solar saltern.</title>
        <authorList>
            <person name="Zhou L.Y."/>
        </authorList>
    </citation>
    <scope>NUCLEOTIDE SEQUENCE [LARGE SCALE GENOMIC DNA]</scope>
    <source>
        <strain evidence="3 4">WN38</strain>
    </source>
</reference>
<comment type="caution">
    <text evidence="3">The sequence shown here is derived from an EMBL/GenBank/DDBJ whole genome shotgun (WGS) entry which is preliminary data.</text>
</comment>
<dbReference type="Gene3D" id="3.40.720.10">
    <property type="entry name" value="Alkaline Phosphatase, subunit A"/>
    <property type="match status" value="1"/>
</dbReference>
<dbReference type="SUPFAM" id="SSF53649">
    <property type="entry name" value="Alkaline phosphatase-like"/>
    <property type="match status" value="1"/>
</dbReference>
<organism evidence="3 4">
    <name type="scientific">Coraliomargarita sinensis</name>
    <dbReference type="NCBI Taxonomy" id="2174842"/>
    <lineage>
        <taxon>Bacteria</taxon>
        <taxon>Pseudomonadati</taxon>
        <taxon>Verrucomicrobiota</taxon>
        <taxon>Opitutia</taxon>
        <taxon>Puniceicoccales</taxon>
        <taxon>Coraliomargaritaceae</taxon>
        <taxon>Coraliomargarita</taxon>
    </lineage>
</organism>
<proteinExistence type="inferred from homology"/>
<dbReference type="RefSeq" id="WP_110131538.1">
    <property type="nucleotide sequence ID" value="NZ_QHJQ01000008.1"/>
</dbReference>
<evidence type="ECO:0000256" key="1">
    <source>
        <dbReference type="ARBA" id="ARBA00008779"/>
    </source>
</evidence>
<sequence length="117" mass="13492">MGGRSPENYESDGEDRSAVLKGQHVQRSKPIFWYWPNASDGTNWAYAAVRSGPWKLLRDASGDRIELYDVAEDRAERNNLAAENPEKVEALRERLSEWLSELPERPNPDCFSNLRER</sequence>
<keyword evidence="4" id="KW-1185">Reference proteome</keyword>
<feature type="region of interest" description="Disordered" evidence="2">
    <location>
        <begin position="1"/>
        <end position="22"/>
    </location>
</feature>
<dbReference type="InParanoid" id="A0A317ZHT7"/>
<accession>A0A317ZHT7</accession>